<dbReference type="GO" id="GO:0030335">
    <property type="term" value="P:positive regulation of cell migration"/>
    <property type="evidence" value="ECO:0007669"/>
    <property type="project" value="TreeGrafter"/>
</dbReference>
<evidence type="ECO:0000313" key="10">
    <source>
        <dbReference type="Proteomes" id="UP000102041"/>
    </source>
</evidence>
<dbReference type="InterPro" id="IPR001811">
    <property type="entry name" value="Chemokine_IL8-like_dom"/>
</dbReference>
<dbReference type="PANTHER" id="PTHR12015">
    <property type="entry name" value="SMALL INDUCIBLE CYTOKINE A"/>
    <property type="match status" value="1"/>
</dbReference>
<evidence type="ECO:0000313" key="11">
    <source>
        <dbReference type="Proteomes" id="UP000132784"/>
    </source>
</evidence>
<dbReference type="GO" id="GO:0008009">
    <property type="term" value="F:chemokine activity"/>
    <property type="evidence" value="ECO:0007669"/>
    <property type="project" value="InterPro"/>
</dbReference>
<keyword evidence="4" id="KW-0964">Secreted</keyword>
<accession>B7TPT2</accession>
<dbReference type="GO" id="GO:0005615">
    <property type="term" value="C:extracellular space"/>
    <property type="evidence" value="ECO:0007669"/>
    <property type="project" value="UniProtKB-KW"/>
</dbReference>
<dbReference type="SMART" id="SM00199">
    <property type="entry name" value="SCY"/>
    <property type="match status" value="1"/>
</dbReference>
<dbReference type="GeneID" id="14536727"/>
<protein>
    <submittedName>
        <fullName evidence="8 9">Gp1</fullName>
    </submittedName>
</protein>
<evidence type="ECO:0000256" key="5">
    <source>
        <dbReference type="ARBA" id="ARBA00022729"/>
    </source>
</evidence>
<proteinExistence type="inferred from homology"/>
<dbReference type="OrthoDB" id="41248at10239"/>
<keyword evidence="3" id="KW-0202">Cytokine</keyword>
<dbReference type="SUPFAM" id="SSF54117">
    <property type="entry name" value="Interleukin 8-like chemokines"/>
    <property type="match status" value="1"/>
</dbReference>
<dbReference type="Proteomes" id="UP000102041">
    <property type="component" value="Segment"/>
</dbReference>
<dbReference type="InterPro" id="IPR000827">
    <property type="entry name" value="Chemokine_CC_CS"/>
</dbReference>
<comment type="similarity">
    <text evidence="2">Belongs to the intercrine beta (chemokine CC) family.</text>
</comment>
<reference evidence="8 11" key="2">
    <citation type="journal article" date="2013" name="Genome Announc.">
        <title>Complete genome sequence of pathogenic Guinea pig cytomegalovirus from salivary gland homogenates of infected animals.</title>
        <authorList>
            <person name="Yang D."/>
            <person name="Tamburro K."/>
            <person name="Dittmer D."/>
            <person name="Cui X."/>
            <person name="McVoy M.A."/>
            <person name="Hernandez-Alvarado N."/>
            <person name="Schleiss M.R."/>
        </authorList>
    </citation>
    <scope>NUCLEOTIDE SEQUENCE [LARGE SCALE GENOMIC DNA]</scope>
    <source>
        <strain evidence="8">21222</strain>
    </source>
</reference>
<dbReference type="CDD" id="cd00272">
    <property type="entry name" value="Chemokine_CC"/>
    <property type="match status" value="1"/>
</dbReference>
<evidence type="ECO:0000259" key="7">
    <source>
        <dbReference type="SMART" id="SM00199"/>
    </source>
</evidence>
<keyword evidence="6" id="KW-1015">Disulfide bond</keyword>
<dbReference type="InterPro" id="IPR036048">
    <property type="entry name" value="Interleukin_8-like_sf"/>
</dbReference>
<feature type="domain" description="Chemokine interleukin-8-like" evidence="7">
    <location>
        <begin position="33"/>
        <end position="92"/>
    </location>
</feature>
<dbReference type="RefSeq" id="YP_007417790.1">
    <property type="nucleotide sequence ID" value="NC_020231.1"/>
</dbReference>
<evidence type="ECO:0000256" key="2">
    <source>
        <dbReference type="ARBA" id="ARBA00010868"/>
    </source>
</evidence>
<dbReference type="FunFam" id="2.40.50.40:FF:000002">
    <property type="entry name" value="C-C motif chemokine"/>
    <property type="match status" value="1"/>
</dbReference>
<sequence>MRKMRAYLGTAVLIAILVVGLEVMRTDAMPHVPATCCTQYATKALKFNKILTYVSVSSSNCAFPGVIFITKKGQMVCANPSDPWVKDYVERLDKLPSVQQA</sequence>
<dbReference type="EMBL" id="KC503762">
    <property type="protein sequence ID" value="AGE11494.1"/>
    <property type="molecule type" value="Genomic_DNA"/>
</dbReference>
<dbReference type="Gene3D" id="2.40.50.40">
    <property type="match status" value="1"/>
</dbReference>
<organism evidence="9 10">
    <name type="scientific">Guinea pig cytomegalovirus (strain 22122)</name>
    <name type="common">GPCMV</name>
    <dbReference type="NCBI Taxonomy" id="103920"/>
    <lineage>
        <taxon>Viruses</taxon>
        <taxon>Duplodnaviria</taxon>
        <taxon>Heunggongvirae</taxon>
        <taxon>Peploviricota</taxon>
        <taxon>Herviviricetes</taxon>
        <taxon>Herpesvirales</taxon>
        <taxon>Orthoherpesviridae</taxon>
        <taxon>Betaherpesvirinae</taxon>
        <taxon>Quwivirus</taxon>
        <taxon>Quwivirus caviidbeta2</taxon>
    </lineage>
</organism>
<keyword evidence="5" id="KW-0732">Signal</keyword>
<name>B7TPT2_GPCMV</name>
<dbReference type="GO" id="GO:0061844">
    <property type="term" value="P:antimicrobial humoral immune response mediated by antimicrobial peptide"/>
    <property type="evidence" value="ECO:0007669"/>
    <property type="project" value="TreeGrafter"/>
</dbReference>
<keyword evidence="11" id="KW-1185">Reference proteome</keyword>
<dbReference type="EMBL" id="AB592928">
    <property type="protein sequence ID" value="BAJ78484.1"/>
    <property type="molecule type" value="Genomic_DNA"/>
</dbReference>
<gene>
    <name evidence="9" type="primary">gp1</name>
</gene>
<dbReference type="GO" id="GO:0070098">
    <property type="term" value="P:chemokine-mediated signaling pathway"/>
    <property type="evidence" value="ECO:0007669"/>
    <property type="project" value="TreeGrafter"/>
</dbReference>
<evidence type="ECO:0000256" key="4">
    <source>
        <dbReference type="ARBA" id="ARBA00022525"/>
    </source>
</evidence>
<evidence type="ECO:0000313" key="8">
    <source>
        <dbReference type="EMBL" id="AGE11494.1"/>
    </source>
</evidence>
<dbReference type="Proteomes" id="UP000132784">
    <property type="component" value="Segment"/>
</dbReference>
<dbReference type="InterPro" id="IPR039809">
    <property type="entry name" value="Chemokine_b/g/d"/>
</dbReference>
<comment type="subcellular location">
    <subcellularLocation>
        <location evidence="1">Secreted</location>
    </subcellularLocation>
</comment>
<dbReference type="KEGG" id="vg:14536727"/>
<reference evidence="9 10" key="1">
    <citation type="journal article" date="2011" name="J. Gen. Virol.">
        <title>Re-evaluation of the genome sequence of guinea pig cytomegalovirus.</title>
        <authorList>
            <person name="Kanai K."/>
            <person name="Yamada S."/>
            <person name="Yamamoto Y."/>
            <person name="Fukui Y."/>
            <person name="Kurane I."/>
            <person name="Inoue N."/>
        </authorList>
    </citation>
    <scope>NUCLEOTIDE SEQUENCE [LARGE SCALE GENOMIC DNA]</scope>
    <source>
        <strain evidence="9">22122</strain>
    </source>
</reference>
<evidence type="ECO:0000256" key="3">
    <source>
        <dbReference type="ARBA" id="ARBA00022514"/>
    </source>
</evidence>
<dbReference type="PROSITE" id="PS00472">
    <property type="entry name" value="SMALL_CYTOKINES_CC"/>
    <property type="match status" value="1"/>
</dbReference>
<evidence type="ECO:0000256" key="6">
    <source>
        <dbReference type="ARBA" id="ARBA00023157"/>
    </source>
</evidence>
<dbReference type="PANTHER" id="PTHR12015:SF183">
    <property type="entry name" value="C-C MOTIF CHEMOKINE 3"/>
    <property type="match status" value="1"/>
</dbReference>
<organismHost>
    <name type="scientific">Cavia porcellus</name>
    <name type="common">Guinea pig</name>
    <dbReference type="NCBI Taxonomy" id="10141"/>
</organismHost>
<evidence type="ECO:0000256" key="1">
    <source>
        <dbReference type="ARBA" id="ARBA00004613"/>
    </source>
</evidence>
<dbReference type="GO" id="GO:0048020">
    <property type="term" value="F:CCR chemokine receptor binding"/>
    <property type="evidence" value="ECO:0007669"/>
    <property type="project" value="TreeGrafter"/>
</dbReference>
<dbReference type="Pfam" id="PF00048">
    <property type="entry name" value="IL8"/>
    <property type="match status" value="1"/>
</dbReference>
<evidence type="ECO:0000313" key="9">
    <source>
        <dbReference type="EMBL" id="BAJ78484.1"/>
    </source>
</evidence>